<keyword evidence="1" id="KW-0812">Transmembrane</keyword>
<protein>
    <submittedName>
        <fullName evidence="2">Uncharacterized protein</fullName>
    </submittedName>
</protein>
<dbReference type="AlphaFoldDB" id="A0A7Z0ECI5"/>
<keyword evidence="3" id="KW-1185">Reference proteome</keyword>
<sequence length="58" mass="6814">MDIDWNAIIWFVIWAAAVIASLWLIIWVTVASIAVRRAKAFKADFDKGFDSEFFKRHR</sequence>
<evidence type="ECO:0000313" key="3">
    <source>
        <dbReference type="Proteomes" id="UP000537260"/>
    </source>
</evidence>
<organism evidence="2 3">
    <name type="scientific">Glaciibacter psychrotolerans</name>
    <dbReference type="NCBI Taxonomy" id="670054"/>
    <lineage>
        <taxon>Bacteria</taxon>
        <taxon>Bacillati</taxon>
        <taxon>Actinomycetota</taxon>
        <taxon>Actinomycetes</taxon>
        <taxon>Micrococcales</taxon>
        <taxon>Microbacteriaceae</taxon>
        <taxon>Glaciibacter</taxon>
    </lineage>
</organism>
<dbReference type="RefSeq" id="WP_179577961.1">
    <property type="nucleotide sequence ID" value="NZ_JACCFM010000001.1"/>
</dbReference>
<dbReference type="EMBL" id="JACCFM010000001">
    <property type="protein sequence ID" value="NYJ19152.1"/>
    <property type="molecule type" value="Genomic_DNA"/>
</dbReference>
<evidence type="ECO:0000313" key="2">
    <source>
        <dbReference type="EMBL" id="NYJ19152.1"/>
    </source>
</evidence>
<keyword evidence="1" id="KW-0472">Membrane</keyword>
<gene>
    <name evidence="2" type="ORF">HNR05_000943</name>
</gene>
<name>A0A7Z0ECI5_9MICO</name>
<comment type="caution">
    <text evidence="2">The sequence shown here is derived from an EMBL/GenBank/DDBJ whole genome shotgun (WGS) entry which is preliminary data.</text>
</comment>
<evidence type="ECO:0000256" key="1">
    <source>
        <dbReference type="SAM" id="Phobius"/>
    </source>
</evidence>
<accession>A0A7Z0ECI5</accession>
<proteinExistence type="predicted"/>
<feature type="transmembrane region" description="Helical" evidence="1">
    <location>
        <begin position="12"/>
        <end position="35"/>
    </location>
</feature>
<keyword evidence="1" id="KW-1133">Transmembrane helix</keyword>
<reference evidence="2 3" key="1">
    <citation type="submission" date="2020-07" db="EMBL/GenBank/DDBJ databases">
        <title>Sequencing the genomes of 1000 actinobacteria strains.</title>
        <authorList>
            <person name="Klenk H.-P."/>
        </authorList>
    </citation>
    <scope>NUCLEOTIDE SEQUENCE [LARGE SCALE GENOMIC DNA]</scope>
    <source>
        <strain evidence="2 3">LI1</strain>
    </source>
</reference>
<dbReference type="Proteomes" id="UP000537260">
    <property type="component" value="Unassembled WGS sequence"/>
</dbReference>